<comment type="caution">
    <text evidence="5">The sequence shown here is derived from an EMBL/GenBank/DDBJ whole genome shotgun (WGS) entry which is preliminary data.</text>
</comment>
<evidence type="ECO:0000313" key="6">
    <source>
        <dbReference type="Proteomes" id="UP000231279"/>
    </source>
</evidence>
<sequence length="250" mass="29652">MSSKEANPEDMDDVKNSEVRHSRYQKLKHWFGSFKEPNPEDMDDLNNSEGFYLMPSNGSVRVGRLIRIKNPMAHSFKGKRAAEYAVAKYNEEKGQMGMLKYERIIYINVELGAGETYYITMEVKEDSGRISQYQAKIWEKLDDGGYEVLIFRRAPYCMAFSDRRTPKSLCMLSDLKPWMDESYLYYKCFYRYREELVGIKVIRCECTRRYTATLWLRTRGEGEKILQEYRGKKMPLTNNYYQFESSYDMS</sequence>
<dbReference type="GO" id="GO:0004869">
    <property type="term" value="F:cysteine-type endopeptidase inhibitor activity"/>
    <property type="evidence" value="ECO:0007669"/>
    <property type="project" value="UniProtKB-KW"/>
</dbReference>
<organism evidence="5 6">
    <name type="scientific">Handroanthus impetiginosus</name>
    <dbReference type="NCBI Taxonomy" id="429701"/>
    <lineage>
        <taxon>Eukaryota</taxon>
        <taxon>Viridiplantae</taxon>
        <taxon>Streptophyta</taxon>
        <taxon>Embryophyta</taxon>
        <taxon>Tracheophyta</taxon>
        <taxon>Spermatophyta</taxon>
        <taxon>Magnoliopsida</taxon>
        <taxon>eudicotyledons</taxon>
        <taxon>Gunneridae</taxon>
        <taxon>Pentapetalae</taxon>
        <taxon>asterids</taxon>
        <taxon>lamiids</taxon>
        <taxon>Lamiales</taxon>
        <taxon>Bignoniaceae</taxon>
        <taxon>Crescentiina</taxon>
        <taxon>Tabebuia alliance</taxon>
        <taxon>Handroanthus</taxon>
    </lineage>
</organism>
<dbReference type="SUPFAM" id="SSF54403">
    <property type="entry name" value="Cystatin/monellin"/>
    <property type="match status" value="1"/>
</dbReference>
<gene>
    <name evidence="5" type="ORF">CDL12_08274</name>
</gene>
<protein>
    <recommendedName>
        <fullName evidence="4">Cystatin domain-containing protein</fullName>
    </recommendedName>
</protein>
<name>A0A2G9HNN6_9LAMI</name>
<dbReference type="Gene3D" id="3.10.450.10">
    <property type="match status" value="1"/>
</dbReference>
<feature type="domain" description="Cystatin" evidence="4">
    <location>
        <begin position="79"/>
        <end position="142"/>
    </location>
</feature>
<keyword evidence="1" id="KW-0646">Protease inhibitor</keyword>
<dbReference type="Pfam" id="PF00031">
    <property type="entry name" value="Cystatin"/>
    <property type="match status" value="1"/>
</dbReference>
<evidence type="ECO:0000256" key="3">
    <source>
        <dbReference type="SAM" id="MobiDB-lite"/>
    </source>
</evidence>
<evidence type="ECO:0000256" key="1">
    <source>
        <dbReference type="ARBA" id="ARBA00022690"/>
    </source>
</evidence>
<dbReference type="Proteomes" id="UP000231279">
    <property type="component" value="Unassembled WGS sequence"/>
</dbReference>
<dbReference type="InterPro" id="IPR000010">
    <property type="entry name" value="Cystatin_dom"/>
</dbReference>
<evidence type="ECO:0000313" key="5">
    <source>
        <dbReference type="EMBL" id="PIN19053.1"/>
    </source>
</evidence>
<dbReference type="EMBL" id="NKXS01001350">
    <property type="protein sequence ID" value="PIN19053.1"/>
    <property type="molecule type" value="Genomic_DNA"/>
</dbReference>
<evidence type="ECO:0000256" key="2">
    <source>
        <dbReference type="ARBA" id="ARBA00022704"/>
    </source>
</evidence>
<reference evidence="6" key="1">
    <citation type="journal article" date="2018" name="Gigascience">
        <title>Genome assembly of the Pink Ipe (Handroanthus impetiginosus, Bignoniaceae), a highly valued, ecologically keystone Neotropical timber forest tree.</title>
        <authorList>
            <person name="Silva-Junior O.B."/>
            <person name="Grattapaglia D."/>
            <person name="Novaes E."/>
            <person name="Collevatti R.G."/>
        </authorList>
    </citation>
    <scope>NUCLEOTIDE SEQUENCE [LARGE SCALE GENOMIC DNA]</scope>
    <source>
        <strain evidence="6">cv. UFG-1</strain>
    </source>
</reference>
<proteinExistence type="predicted"/>
<keyword evidence="6" id="KW-1185">Reference proteome</keyword>
<accession>A0A2G9HNN6</accession>
<dbReference type="OrthoDB" id="904372at2759"/>
<dbReference type="InterPro" id="IPR046350">
    <property type="entry name" value="Cystatin_sf"/>
</dbReference>
<feature type="region of interest" description="Disordered" evidence="3">
    <location>
        <begin position="1"/>
        <end position="20"/>
    </location>
</feature>
<evidence type="ECO:0000259" key="4">
    <source>
        <dbReference type="Pfam" id="PF00031"/>
    </source>
</evidence>
<keyword evidence="2" id="KW-0789">Thiol protease inhibitor</keyword>
<dbReference type="AlphaFoldDB" id="A0A2G9HNN6"/>